<evidence type="ECO:0000313" key="1">
    <source>
        <dbReference type="EMBL" id="MCR0985279.1"/>
    </source>
</evidence>
<accession>A0ABT1XE77</accession>
<sequence>MPTVAQFLRSTPPAALRGYFDALQAPLPPELPWDGPGHAIVAPLLQAVNDLDDLSRDKVLNDADRVGAMADEAGEAALYSVTSSRAVLDMLENSHARALWMFQHDPAGFSHAEEVRYADDKRFGRLWEGFVLQPECSVAREGTALQEFQKAIAERFESRHVHVEICDRARPVLGSEDASLVQVAIYREGRAGDIREFVDGRLDRRPWRPVIEAALTYEPDTGTVEVVAPVAETREELVRMFASHLLGSLFLGDRLRVRQYSLERLREPFSFPHDPEDGIEGVRVNLLRLMPYDSQGERITLECRRGSDRSIWQVAEERLRDQGQRIENYLIVQTQFTISFRATPGRRGKRTLPVRISMPKGCDLKDRTDRERLIGEKYLRRWGLLRDL</sequence>
<dbReference type="EMBL" id="JANJOU010000031">
    <property type="protein sequence ID" value="MCR0985279.1"/>
    <property type="molecule type" value="Genomic_DNA"/>
</dbReference>
<gene>
    <name evidence="1" type="ORF">NRP21_24825</name>
</gene>
<protein>
    <submittedName>
        <fullName evidence="1">Uncharacterized protein</fullName>
    </submittedName>
</protein>
<comment type="caution">
    <text evidence="1">The sequence shown here is derived from an EMBL/GenBank/DDBJ whole genome shotgun (WGS) entry which is preliminary data.</text>
</comment>
<reference evidence="1 2" key="1">
    <citation type="submission" date="2022-06" db="EMBL/GenBank/DDBJ databases">
        <title>Roseomonas CN29.</title>
        <authorList>
            <person name="Cheng Y."/>
            <person name="He X."/>
        </authorList>
    </citation>
    <scope>NUCLEOTIDE SEQUENCE [LARGE SCALE GENOMIC DNA]</scope>
    <source>
        <strain evidence="1 2">CN29</strain>
    </source>
</reference>
<keyword evidence="2" id="KW-1185">Reference proteome</keyword>
<proteinExistence type="predicted"/>
<organism evidence="1 2">
    <name type="scientific">Roseomonas populi</name>
    <dbReference type="NCBI Taxonomy" id="3121582"/>
    <lineage>
        <taxon>Bacteria</taxon>
        <taxon>Pseudomonadati</taxon>
        <taxon>Pseudomonadota</taxon>
        <taxon>Alphaproteobacteria</taxon>
        <taxon>Acetobacterales</taxon>
        <taxon>Roseomonadaceae</taxon>
        <taxon>Roseomonas</taxon>
    </lineage>
</organism>
<evidence type="ECO:0000313" key="2">
    <source>
        <dbReference type="Proteomes" id="UP001524642"/>
    </source>
</evidence>
<dbReference type="RefSeq" id="WP_257718930.1">
    <property type="nucleotide sequence ID" value="NZ_JANJOU010000031.1"/>
</dbReference>
<name>A0ABT1XE77_9PROT</name>
<dbReference type="Proteomes" id="UP001524642">
    <property type="component" value="Unassembled WGS sequence"/>
</dbReference>